<comment type="similarity">
    <text evidence="4">Belongs to the MqnA/MqnD family. MqnA subfamily.</text>
</comment>
<keyword evidence="3 4" id="KW-0456">Lyase</keyword>
<gene>
    <name evidence="4" type="primary">mqnA</name>
    <name evidence="6" type="ORF">HSCHL_0879</name>
    <name evidence="5" type="ORF">SA87_11635</name>
</gene>
<accession>A0A132NB22</accession>
<dbReference type="STRING" id="1484.SA87_11635"/>
<name>A0A132NB22_HYDSH</name>
<dbReference type="GO" id="GO:0009234">
    <property type="term" value="P:menaquinone biosynthetic process"/>
    <property type="evidence" value="ECO:0007669"/>
    <property type="project" value="UniProtKB-UniRule"/>
</dbReference>
<sequence length="284" mass="31668">MLTVGHIDYMNTLPVFYYFDPAAIPGVRVVRSTPAELNRRMREGTVDIGPMSSFAYGLDADRYVLLPHLSVSAYGAVGSIFLFSHRPLHTLARPHVLLTTRSATSVQLLKILLERHLGLRPTYAWAEPDLEAMLGRGDAALLIGDEAMLAYRENRRYYVADLGELWRQYTGQWMTFAVWGVRREALAEDPEGVARVYRAFLRSKARTKADPTPLVRAAKARLGGSDAEWYRYFAGLAHELDRPQLEGLRRFFAEAAAMGALPRVPEIAFATLPPVYGRAAGEGG</sequence>
<dbReference type="CDD" id="cd13634">
    <property type="entry name" value="PBP2_Sco4506"/>
    <property type="match status" value="1"/>
</dbReference>
<dbReference type="Proteomes" id="UP000244180">
    <property type="component" value="Unassembled WGS sequence"/>
</dbReference>
<comment type="caution">
    <text evidence="5">The sequence shown here is derived from an EMBL/GenBank/DDBJ whole genome shotgun (WGS) entry which is preliminary data.</text>
</comment>
<proteinExistence type="inferred from homology"/>
<dbReference type="EMBL" id="PEBV01000007">
    <property type="protein sequence ID" value="PTQ54025.1"/>
    <property type="molecule type" value="Genomic_DNA"/>
</dbReference>
<dbReference type="EC" id="4.2.1.151" evidence="4"/>
<evidence type="ECO:0000313" key="8">
    <source>
        <dbReference type="Proteomes" id="UP000244180"/>
    </source>
</evidence>
<reference evidence="5 7" key="1">
    <citation type="submission" date="2015-09" db="EMBL/GenBank/DDBJ databases">
        <title>Draft genome sequence of Hydrogenibacillus schlegelii DSM 2000.</title>
        <authorList>
            <person name="Hemp J."/>
        </authorList>
    </citation>
    <scope>NUCLEOTIDE SEQUENCE [LARGE SCALE GENOMIC DNA]</scope>
    <source>
        <strain evidence="5 7">MA 48</strain>
    </source>
</reference>
<protein>
    <recommendedName>
        <fullName evidence="4">Chorismate dehydratase</fullName>
        <ecNumber evidence="4">4.2.1.151</ecNumber>
    </recommendedName>
    <alternativeName>
        <fullName evidence="4">Menaquinone biosynthetic enzyme MqnA</fullName>
    </alternativeName>
</protein>
<comment type="pathway">
    <text evidence="1 4">Quinol/quinone metabolism; menaquinone biosynthesis.</text>
</comment>
<dbReference type="RefSeq" id="WP_066197733.1">
    <property type="nucleotide sequence ID" value="NZ_CBCSAS010000003.1"/>
</dbReference>
<dbReference type="PANTHER" id="PTHR37690:SF1">
    <property type="entry name" value="CHORISMATE DEHYDRATASE"/>
    <property type="match status" value="1"/>
</dbReference>
<dbReference type="Proteomes" id="UP000243024">
    <property type="component" value="Unassembled WGS sequence"/>
</dbReference>
<dbReference type="HAMAP" id="MF_00995">
    <property type="entry name" value="MqnA"/>
    <property type="match status" value="1"/>
</dbReference>
<dbReference type="UniPathway" id="UPA00079"/>
<organism evidence="5 7">
    <name type="scientific">Hydrogenibacillus schlegelii</name>
    <name type="common">Bacillus schlegelii</name>
    <dbReference type="NCBI Taxonomy" id="1484"/>
    <lineage>
        <taxon>Bacteria</taxon>
        <taxon>Bacillati</taxon>
        <taxon>Bacillota</taxon>
        <taxon>Bacilli</taxon>
        <taxon>Bacillales</taxon>
        <taxon>Bacillales Family X. Incertae Sedis</taxon>
        <taxon>Hydrogenibacillus</taxon>
    </lineage>
</organism>
<keyword evidence="2 4" id="KW-0474">Menaquinone biosynthesis</keyword>
<dbReference type="InterPro" id="IPR030868">
    <property type="entry name" value="MqnA"/>
</dbReference>
<dbReference type="EMBL" id="JXBB01000001">
    <property type="protein sequence ID" value="OAR05527.1"/>
    <property type="molecule type" value="Genomic_DNA"/>
</dbReference>
<evidence type="ECO:0000313" key="7">
    <source>
        <dbReference type="Proteomes" id="UP000243024"/>
    </source>
</evidence>
<dbReference type="SUPFAM" id="SSF53850">
    <property type="entry name" value="Periplasmic binding protein-like II"/>
    <property type="match status" value="1"/>
</dbReference>
<dbReference type="Gene3D" id="3.40.190.10">
    <property type="entry name" value="Periplasmic binding protein-like II"/>
    <property type="match status" value="2"/>
</dbReference>
<evidence type="ECO:0000313" key="5">
    <source>
        <dbReference type="EMBL" id="OAR05527.1"/>
    </source>
</evidence>
<evidence type="ECO:0000313" key="6">
    <source>
        <dbReference type="EMBL" id="PTQ54025.1"/>
    </source>
</evidence>
<dbReference type="OrthoDB" id="9810112at2"/>
<comment type="catalytic activity">
    <reaction evidence="4">
        <text>chorismate = 3-[(1-carboxyvinyl)-oxy]benzoate + H2O</text>
        <dbReference type="Rhea" id="RHEA:40051"/>
        <dbReference type="ChEBI" id="CHEBI:15377"/>
        <dbReference type="ChEBI" id="CHEBI:29748"/>
        <dbReference type="ChEBI" id="CHEBI:76981"/>
        <dbReference type="EC" id="4.2.1.151"/>
    </reaction>
</comment>
<evidence type="ECO:0000256" key="4">
    <source>
        <dbReference type="HAMAP-Rule" id="MF_00995"/>
    </source>
</evidence>
<dbReference type="PANTHER" id="PTHR37690">
    <property type="entry name" value="CHORISMATE DEHYDRATASE"/>
    <property type="match status" value="1"/>
</dbReference>
<comment type="function">
    <text evidence="4">Catalyzes the dehydration of chorismate into 3-[(1-carboxyvinyl)oxy]benzoate, a step in the biosynthesis of menaquinone (MK, vitamin K2).</text>
</comment>
<dbReference type="Pfam" id="PF02621">
    <property type="entry name" value="VitK2_biosynth"/>
    <property type="match status" value="1"/>
</dbReference>
<keyword evidence="7" id="KW-1185">Reference proteome</keyword>
<dbReference type="InterPro" id="IPR003773">
    <property type="entry name" value="Menaquinone_biosynth"/>
</dbReference>
<evidence type="ECO:0000256" key="2">
    <source>
        <dbReference type="ARBA" id="ARBA00022428"/>
    </source>
</evidence>
<evidence type="ECO:0000256" key="3">
    <source>
        <dbReference type="ARBA" id="ARBA00023239"/>
    </source>
</evidence>
<dbReference type="GO" id="GO:0016836">
    <property type="term" value="F:hydro-lyase activity"/>
    <property type="evidence" value="ECO:0007669"/>
    <property type="project" value="UniProtKB-UniRule"/>
</dbReference>
<dbReference type="AlphaFoldDB" id="A0A132NB22"/>
<reference evidence="6 8" key="2">
    <citation type="submission" date="2017-08" db="EMBL/GenBank/DDBJ databases">
        <title>Burning lignite coal seam in the remote Altai Mountains harbors a hydrogen-driven thermophilic microbial community.</title>
        <authorList>
            <person name="Kadnikov V.V."/>
            <person name="Mardanov A.V."/>
            <person name="Ivasenko D."/>
            <person name="Beletsky A.V."/>
            <person name="Karnachuk O.V."/>
            <person name="Ravin N.V."/>
        </authorList>
    </citation>
    <scope>NUCLEOTIDE SEQUENCE [LARGE SCALE GENOMIC DNA]</scope>
    <source>
        <strain evidence="6">AL33</strain>
    </source>
</reference>
<evidence type="ECO:0000256" key="1">
    <source>
        <dbReference type="ARBA" id="ARBA00004863"/>
    </source>
</evidence>